<accession>A0A4S3KKC3</accession>
<feature type="region of interest" description="Disordered" evidence="1">
    <location>
        <begin position="1"/>
        <end position="31"/>
    </location>
</feature>
<evidence type="ECO:0000256" key="1">
    <source>
        <dbReference type="SAM" id="MobiDB-lite"/>
    </source>
</evidence>
<proteinExistence type="predicted"/>
<dbReference type="InterPro" id="IPR011009">
    <property type="entry name" value="Kinase-like_dom_sf"/>
</dbReference>
<dbReference type="Gene3D" id="3.90.1200.10">
    <property type="match status" value="1"/>
</dbReference>
<dbReference type="RefSeq" id="WP_136257210.1">
    <property type="nucleotide sequence ID" value="NZ_MWIO01000010.1"/>
</dbReference>
<dbReference type="EMBL" id="MWIO01000010">
    <property type="protein sequence ID" value="THD09272.1"/>
    <property type="molecule type" value="Genomic_DNA"/>
</dbReference>
<dbReference type="OrthoDB" id="179763at2"/>
<evidence type="ECO:0000313" key="4">
    <source>
        <dbReference type="Proteomes" id="UP000306317"/>
    </source>
</evidence>
<evidence type="ECO:0000259" key="2">
    <source>
        <dbReference type="Pfam" id="PF01636"/>
    </source>
</evidence>
<feature type="domain" description="Aminoglycoside phosphotransferase" evidence="2">
    <location>
        <begin position="172"/>
        <end position="354"/>
    </location>
</feature>
<dbReference type="AlphaFoldDB" id="A0A4S3KKC3"/>
<organism evidence="3 4">
    <name type="scientific">Rhodanobacter lindaniclasticus</name>
    <dbReference type="NCBI Taxonomy" id="75310"/>
    <lineage>
        <taxon>Bacteria</taxon>
        <taxon>Pseudomonadati</taxon>
        <taxon>Pseudomonadota</taxon>
        <taxon>Gammaproteobacteria</taxon>
        <taxon>Lysobacterales</taxon>
        <taxon>Rhodanobacteraceae</taxon>
        <taxon>Rhodanobacter</taxon>
    </lineage>
</organism>
<name>A0A4S3KKC3_9GAMM</name>
<dbReference type="InterPro" id="IPR002575">
    <property type="entry name" value="Aminoglycoside_PTrfase"/>
</dbReference>
<dbReference type="SUPFAM" id="SSF56112">
    <property type="entry name" value="Protein kinase-like (PK-like)"/>
    <property type="match status" value="1"/>
</dbReference>
<protein>
    <recommendedName>
        <fullName evidence="2">Aminoglycoside phosphotransferase domain-containing protein</fullName>
    </recommendedName>
</protein>
<keyword evidence="4" id="KW-1185">Reference proteome</keyword>
<gene>
    <name evidence="3" type="ORF">B1991_02910</name>
</gene>
<reference evidence="3 4" key="1">
    <citation type="submission" date="2017-02" db="EMBL/GenBank/DDBJ databases">
        <title>Whole genome sequencing of Rhodanobacter lindaniclasticus DSM 17932.</title>
        <authorList>
            <person name="Kumar S."/>
            <person name="Patil P."/>
            <person name="Patil P.B."/>
        </authorList>
    </citation>
    <scope>NUCLEOTIDE SEQUENCE [LARGE SCALE GENOMIC DNA]</scope>
    <source>
        <strain evidence="3 4">DSM 17932</strain>
    </source>
</reference>
<comment type="caution">
    <text evidence="3">The sequence shown here is derived from an EMBL/GenBank/DDBJ whole genome shotgun (WGS) entry which is preliminary data.</text>
</comment>
<evidence type="ECO:0000313" key="3">
    <source>
        <dbReference type="EMBL" id="THD09272.1"/>
    </source>
</evidence>
<dbReference type="Pfam" id="PF01636">
    <property type="entry name" value="APH"/>
    <property type="match status" value="1"/>
</dbReference>
<dbReference type="Proteomes" id="UP000306317">
    <property type="component" value="Unassembled WGS sequence"/>
</dbReference>
<sequence length="419" mass="44923">MIRAETSDLAEPVPRPSNRHASGSRRRPGFGADTSFRAAVREMEAVGLRVGAQPHAGSAPYGVLSGRTGSRFFLLPLRPRAVSAGALALVQPVRWMPRAIKDVASVGARLGLAPLLPHKVHVSGVGDLARMADAGARHGAFLTGTPGPHRKLSVQLMDDAGHIRAYAKVSLVPAVQVLLQREAQMLRLLAAMDLRSAWLPCVLRSEVRGDTAILATDAVRTPAARCLIDLDALHLDFLQELAARTASSWARSGASLLDEWNARLAQLGDALAPPWRQRLDRAMAVLAAEPPLIASRGLAHGDFTPVNCFRQDSRLCVFDWEYAGAAYPADHDLICLLDAVARLGGDAPAARAQALEQRLTGELGRSRNEANRRLIAFHCVQALRGAERQPSQADAELNWSGADEAARTLDALLARASAS</sequence>